<dbReference type="Proteomes" id="UP000236737">
    <property type="component" value="Unassembled WGS sequence"/>
</dbReference>
<reference evidence="2" key="1">
    <citation type="submission" date="2016-10" db="EMBL/GenBank/DDBJ databases">
        <authorList>
            <person name="Varghese N."/>
            <person name="Submissions S."/>
        </authorList>
    </citation>
    <scope>NUCLEOTIDE SEQUENCE [LARGE SCALE GENOMIC DNA]</scope>
    <source>
        <strain evidence="2">CGMCC 1.9230</strain>
    </source>
</reference>
<organism evidence="1 2">
    <name type="scientific">Flavobacterium urumqiense</name>
    <dbReference type="NCBI Taxonomy" id="935224"/>
    <lineage>
        <taxon>Bacteria</taxon>
        <taxon>Pseudomonadati</taxon>
        <taxon>Bacteroidota</taxon>
        <taxon>Flavobacteriia</taxon>
        <taxon>Flavobacteriales</taxon>
        <taxon>Flavobacteriaceae</taxon>
        <taxon>Flavobacterium</taxon>
    </lineage>
</organism>
<dbReference type="EMBL" id="FNVP01000009">
    <property type="protein sequence ID" value="SEG31649.1"/>
    <property type="molecule type" value="Genomic_DNA"/>
</dbReference>
<sequence>MHDYYEQIFTFIKENFIPSTPENANVKLNTEQLLSFLFRTFPVDCVSDYDLNEILSSLGYMRHNYVVEYFTEVGKKKDARIEVKKSLEVGWCLKSPFDLHTEELEKK</sequence>
<dbReference type="RefSeq" id="WP_104000336.1">
    <property type="nucleotide sequence ID" value="NZ_FNVP01000009.1"/>
</dbReference>
<keyword evidence="2" id="KW-1185">Reference proteome</keyword>
<proteinExistence type="predicted"/>
<accession>A0A1H5Z545</accession>
<evidence type="ECO:0000313" key="2">
    <source>
        <dbReference type="Proteomes" id="UP000236737"/>
    </source>
</evidence>
<dbReference type="OrthoDB" id="1453586at2"/>
<dbReference type="AlphaFoldDB" id="A0A1H5Z545"/>
<protein>
    <submittedName>
        <fullName evidence="1">Uncharacterized protein</fullName>
    </submittedName>
</protein>
<evidence type="ECO:0000313" key="1">
    <source>
        <dbReference type="EMBL" id="SEG31649.1"/>
    </source>
</evidence>
<name>A0A1H5Z545_9FLAO</name>
<gene>
    <name evidence="1" type="ORF">SAMN04488130_109118</name>
</gene>